<proteinExistence type="inferred from homology"/>
<dbReference type="InterPro" id="IPR011009">
    <property type="entry name" value="Kinase-like_dom_sf"/>
</dbReference>
<dbReference type="GO" id="GO:0005524">
    <property type="term" value="F:ATP binding"/>
    <property type="evidence" value="ECO:0007669"/>
    <property type="project" value="UniProtKB-UniRule"/>
</dbReference>
<comment type="similarity">
    <text evidence="8">Belongs to the protein kinase superfamily. Ser/Thr protein kinase family. MAP kinase subfamily.</text>
</comment>
<evidence type="ECO:0000313" key="10">
    <source>
        <dbReference type="EMBL" id="KAK1735252.1"/>
    </source>
</evidence>
<keyword evidence="5 6" id="KW-0067">ATP-binding</keyword>
<dbReference type="InterPro" id="IPR050117">
    <property type="entry name" value="MAPK"/>
</dbReference>
<feature type="binding site" evidence="6">
    <location>
        <position position="42"/>
    </location>
    <ligand>
        <name>ATP</name>
        <dbReference type="ChEBI" id="CHEBI:30616"/>
    </ligand>
</feature>
<dbReference type="Gene3D" id="1.10.510.10">
    <property type="entry name" value="Transferase(Phosphotransferase) domain 1"/>
    <property type="match status" value="1"/>
</dbReference>
<keyword evidence="2 8" id="KW-0808">Transferase</keyword>
<comment type="catalytic activity">
    <reaction evidence="8">
        <text>L-threonyl-[protein] + ATP = O-phospho-L-threonyl-[protein] + ADP + H(+)</text>
        <dbReference type="Rhea" id="RHEA:46608"/>
        <dbReference type="Rhea" id="RHEA-COMP:11060"/>
        <dbReference type="Rhea" id="RHEA-COMP:11605"/>
        <dbReference type="ChEBI" id="CHEBI:15378"/>
        <dbReference type="ChEBI" id="CHEBI:30013"/>
        <dbReference type="ChEBI" id="CHEBI:30616"/>
        <dbReference type="ChEBI" id="CHEBI:61977"/>
        <dbReference type="ChEBI" id="CHEBI:456216"/>
        <dbReference type="EC" id="2.7.11.24"/>
    </reaction>
</comment>
<evidence type="ECO:0000256" key="4">
    <source>
        <dbReference type="ARBA" id="ARBA00022777"/>
    </source>
</evidence>
<protein>
    <recommendedName>
        <fullName evidence="8">Mitogen-activated protein kinase</fullName>
        <ecNumber evidence="8">2.7.11.24</ecNumber>
    </recommendedName>
</protein>
<dbReference type="PROSITE" id="PS50011">
    <property type="entry name" value="PROTEIN_KINASE_DOM"/>
    <property type="match status" value="1"/>
</dbReference>
<keyword evidence="3 6" id="KW-0547">Nucleotide-binding</keyword>
<dbReference type="PROSITE" id="PS01351">
    <property type="entry name" value="MAPK"/>
    <property type="match status" value="1"/>
</dbReference>
<keyword evidence="8" id="KW-0460">Magnesium</keyword>
<dbReference type="PROSITE" id="PS00108">
    <property type="entry name" value="PROTEIN_KINASE_ST"/>
    <property type="match status" value="1"/>
</dbReference>
<dbReference type="PROSITE" id="PS00107">
    <property type="entry name" value="PROTEIN_KINASE_ATP"/>
    <property type="match status" value="1"/>
</dbReference>
<evidence type="ECO:0000256" key="2">
    <source>
        <dbReference type="ARBA" id="ARBA00022679"/>
    </source>
</evidence>
<evidence type="ECO:0000256" key="5">
    <source>
        <dbReference type="ARBA" id="ARBA00022840"/>
    </source>
</evidence>
<dbReference type="InterPro" id="IPR017441">
    <property type="entry name" value="Protein_kinase_ATP_BS"/>
</dbReference>
<evidence type="ECO:0000256" key="1">
    <source>
        <dbReference type="ARBA" id="ARBA00022527"/>
    </source>
</evidence>
<dbReference type="EC" id="2.7.11.24" evidence="8"/>
<evidence type="ECO:0000256" key="7">
    <source>
        <dbReference type="RuleBase" id="RU000304"/>
    </source>
</evidence>
<keyword evidence="11" id="KW-1185">Reference proteome</keyword>
<evidence type="ECO:0000256" key="3">
    <source>
        <dbReference type="ARBA" id="ARBA00022741"/>
    </source>
</evidence>
<sequence length="366" mass="41941">MSETIDQHVLEQYDIAQKVGQGAYGIVWKATHRKSGQTVALKKCFDAFRNNTDSMRTFREVAYLKAMSGHENIVNIRGVLPACGDRDLYITFEYMQTDLSHVIKAKLLTEIHVKFIAYQLLRALKYIHSAELLHRDIKPSNILIDDNCYIKLCDFGLCRSIDETFGNLELTDYVMTRWYRAPEVLFGSKKYTKGVDLWSVGCIIGEMIRGRPLIAGACTMSQIQKVLEVTGNPTDEVVASWQSPFAQKMLVNAKAKRRFRLNELCPNLPRDAKRMMKRLFRLDPNERIAADAALEHEYLAEFHNPDSEPSYPHGPIDIGINDNTKLSAEEYRMQLYRMIHQGSIDERMTHDASEVIKPRKVTMDGT</sequence>
<keyword evidence="4 8" id="KW-0418">Kinase</keyword>
<dbReference type="CDD" id="cd07852">
    <property type="entry name" value="STKc_MAPK15-like"/>
    <property type="match status" value="1"/>
</dbReference>
<evidence type="ECO:0000259" key="9">
    <source>
        <dbReference type="PROSITE" id="PS50011"/>
    </source>
</evidence>
<feature type="domain" description="Protein kinase" evidence="9">
    <location>
        <begin position="13"/>
        <end position="299"/>
    </location>
</feature>
<comment type="caution">
    <text evidence="10">The sequence shown here is derived from an EMBL/GenBank/DDBJ whole genome shotgun (WGS) entry which is preliminary data.</text>
</comment>
<dbReference type="SUPFAM" id="SSF56112">
    <property type="entry name" value="Protein kinase-like (PK-like)"/>
    <property type="match status" value="1"/>
</dbReference>
<evidence type="ECO:0000256" key="8">
    <source>
        <dbReference type="RuleBase" id="RU361165"/>
    </source>
</evidence>
<comment type="cofactor">
    <cofactor evidence="8">
        <name>Mg(2+)</name>
        <dbReference type="ChEBI" id="CHEBI:18420"/>
    </cofactor>
</comment>
<reference evidence="10" key="1">
    <citation type="submission" date="2023-06" db="EMBL/GenBank/DDBJ databases">
        <title>Survivors Of The Sea: Transcriptome response of Skeletonema marinoi to long-term dormancy.</title>
        <authorList>
            <person name="Pinder M.I.M."/>
            <person name="Kourtchenko O."/>
            <person name="Robertson E.K."/>
            <person name="Larsson T."/>
            <person name="Maumus F."/>
            <person name="Osuna-Cruz C.M."/>
            <person name="Vancaester E."/>
            <person name="Stenow R."/>
            <person name="Vandepoele K."/>
            <person name="Ploug H."/>
            <person name="Bruchert V."/>
            <person name="Godhe A."/>
            <person name="Topel M."/>
        </authorList>
    </citation>
    <scope>NUCLEOTIDE SEQUENCE</scope>
    <source>
        <strain evidence="10">R05AC</strain>
    </source>
</reference>
<evidence type="ECO:0000256" key="6">
    <source>
        <dbReference type="PROSITE-ProRule" id="PRU10141"/>
    </source>
</evidence>
<dbReference type="Gene3D" id="3.30.200.20">
    <property type="entry name" value="Phosphorylase Kinase, domain 1"/>
    <property type="match status" value="1"/>
</dbReference>
<dbReference type="InterPro" id="IPR000719">
    <property type="entry name" value="Prot_kinase_dom"/>
</dbReference>
<dbReference type="GO" id="GO:0004707">
    <property type="term" value="F:MAP kinase activity"/>
    <property type="evidence" value="ECO:0007669"/>
    <property type="project" value="UniProtKB-EC"/>
</dbReference>
<dbReference type="InterPro" id="IPR008271">
    <property type="entry name" value="Ser/Thr_kinase_AS"/>
</dbReference>
<dbReference type="InterPro" id="IPR003527">
    <property type="entry name" value="MAP_kinase_CS"/>
</dbReference>
<accession>A0AAD9D650</accession>
<gene>
    <name evidence="10" type="ORF">QTG54_013866</name>
</gene>
<dbReference type="SMART" id="SM00220">
    <property type="entry name" value="S_TKc"/>
    <property type="match status" value="1"/>
</dbReference>
<dbReference type="Proteomes" id="UP001224775">
    <property type="component" value="Unassembled WGS sequence"/>
</dbReference>
<organism evidence="10 11">
    <name type="scientific">Skeletonema marinoi</name>
    <dbReference type="NCBI Taxonomy" id="267567"/>
    <lineage>
        <taxon>Eukaryota</taxon>
        <taxon>Sar</taxon>
        <taxon>Stramenopiles</taxon>
        <taxon>Ochrophyta</taxon>
        <taxon>Bacillariophyta</taxon>
        <taxon>Coscinodiscophyceae</taxon>
        <taxon>Thalassiosirophycidae</taxon>
        <taxon>Thalassiosirales</taxon>
        <taxon>Skeletonemataceae</taxon>
        <taxon>Skeletonema</taxon>
        <taxon>Skeletonema marinoi-dohrnii complex</taxon>
    </lineage>
</organism>
<evidence type="ECO:0000313" key="11">
    <source>
        <dbReference type="Proteomes" id="UP001224775"/>
    </source>
</evidence>
<dbReference type="PANTHER" id="PTHR24055">
    <property type="entry name" value="MITOGEN-ACTIVATED PROTEIN KINASE"/>
    <property type="match status" value="1"/>
</dbReference>
<keyword evidence="1 7" id="KW-0723">Serine/threonine-protein kinase</keyword>
<dbReference type="Pfam" id="PF00069">
    <property type="entry name" value="Pkinase"/>
    <property type="match status" value="1"/>
</dbReference>
<dbReference type="AlphaFoldDB" id="A0AAD9D650"/>
<comment type="activity regulation">
    <text evidence="8">Activated by threonine and tyrosine phosphorylation.</text>
</comment>
<name>A0AAD9D650_9STRA</name>
<dbReference type="EMBL" id="JATAAI010000034">
    <property type="protein sequence ID" value="KAK1735252.1"/>
    <property type="molecule type" value="Genomic_DNA"/>
</dbReference>
<dbReference type="FunFam" id="1.10.510.10:FF:000238">
    <property type="entry name" value="Mitogen-activated protein kinase"/>
    <property type="match status" value="1"/>
</dbReference>